<dbReference type="EMBL" id="JACEFF010000086">
    <property type="protein sequence ID" value="KAH9644368.1"/>
    <property type="molecule type" value="Genomic_DNA"/>
</dbReference>
<protein>
    <recommendedName>
        <fullName evidence="3">CCHC-type domain-containing protein</fullName>
    </recommendedName>
</protein>
<dbReference type="SUPFAM" id="SSF57756">
    <property type="entry name" value="Retrovirus zinc finger-like domains"/>
    <property type="match status" value="1"/>
</dbReference>
<evidence type="ECO:0000313" key="5">
    <source>
        <dbReference type="Proteomes" id="UP000814243"/>
    </source>
</evidence>
<dbReference type="Pfam" id="PF14223">
    <property type="entry name" value="Retrotran_gag_2"/>
    <property type="match status" value="1"/>
</dbReference>
<feature type="domain" description="CCHC-type" evidence="3">
    <location>
        <begin position="84"/>
        <end position="100"/>
    </location>
</feature>
<organism evidence="4 5">
    <name type="scientific">Spodoptera exigua</name>
    <name type="common">Beet armyworm</name>
    <name type="synonym">Noctua fulgens</name>
    <dbReference type="NCBI Taxonomy" id="7107"/>
    <lineage>
        <taxon>Eukaryota</taxon>
        <taxon>Metazoa</taxon>
        <taxon>Ecdysozoa</taxon>
        <taxon>Arthropoda</taxon>
        <taxon>Hexapoda</taxon>
        <taxon>Insecta</taxon>
        <taxon>Pterygota</taxon>
        <taxon>Neoptera</taxon>
        <taxon>Endopterygota</taxon>
        <taxon>Lepidoptera</taxon>
        <taxon>Glossata</taxon>
        <taxon>Ditrysia</taxon>
        <taxon>Noctuoidea</taxon>
        <taxon>Noctuidae</taxon>
        <taxon>Amphipyrinae</taxon>
        <taxon>Spodoptera</taxon>
    </lineage>
</organism>
<evidence type="ECO:0000256" key="1">
    <source>
        <dbReference type="PROSITE-ProRule" id="PRU00047"/>
    </source>
</evidence>
<dbReference type="GO" id="GO:0008270">
    <property type="term" value="F:zinc ion binding"/>
    <property type="evidence" value="ECO:0007669"/>
    <property type="project" value="UniProtKB-KW"/>
</dbReference>
<name>A0A922MWS6_SPOEX</name>
<comment type="caution">
    <text evidence="4">The sequence shown here is derived from an EMBL/GenBank/DDBJ whole genome shotgun (WGS) entry which is preliminary data.</text>
</comment>
<dbReference type="InterPro" id="IPR036875">
    <property type="entry name" value="Znf_CCHC_sf"/>
</dbReference>
<sequence>MESYLRKITETSHLLNEIGFPLDDDFIAVIMLSGLTEDYDPLVMAIENSYIKLSSEVVQSKLLQEFSCRDDSSGSALAVQKQPKCVRCKKTGHFIKDCPRKNKHNGNLKKVDKSKASKALLTALSANIESDSWYVDSSATSHIIMCCDRSVMYNFVKSKSLEVKAANGHKLYTEATSGDVTVASQEAVKCLVLNTAVEDGTYETEAEPVPGALSKQSEPSIQSESSVVKIDLSDDTTLENNQRESIISIDDSESSHSNSPEASDPADETYVPGSSDEDYDDTMESQSLYMVSTSIEEDTPQTVKEAFAGKDAKHWREAMTTPVPTSNMFADLETNEKEPKTTDQVTRQVVKPPPFFVDKVSNIQPLSNMLEEVAPDDYEIKICKGKKSKFRLRPPSHI</sequence>
<proteinExistence type="predicted"/>
<keyword evidence="1" id="KW-0863">Zinc-finger</keyword>
<reference evidence="4" key="1">
    <citation type="journal article" date="2021" name="G3 (Bethesda)">
        <title>Genome and transcriptome analysis of the beet armyworm Spodoptera exigua reveals targets for pest control. .</title>
        <authorList>
            <person name="Simon S."/>
            <person name="Breeschoten T."/>
            <person name="Jansen H.J."/>
            <person name="Dirks R.P."/>
            <person name="Schranz M.E."/>
            <person name="Ros V.I.D."/>
        </authorList>
    </citation>
    <scope>NUCLEOTIDE SEQUENCE</scope>
    <source>
        <strain evidence="4">TB_SE_WUR_2020</strain>
    </source>
</reference>
<dbReference type="AlphaFoldDB" id="A0A922MWS6"/>
<evidence type="ECO:0000313" key="4">
    <source>
        <dbReference type="EMBL" id="KAH9644368.1"/>
    </source>
</evidence>
<dbReference type="Gene3D" id="4.10.60.10">
    <property type="entry name" value="Zinc finger, CCHC-type"/>
    <property type="match status" value="1"/>
</dbReference>
<feature type="compositionally biased region" description="Low complexity" evidence="2">
    <location>
        <begin position="244"/>
        <end position="263"/>
    </location>
</feature>
<accession>A0A922MWS6</accession>
<feature type="region of interest" description="Disordered" evidence="2">
    <location>
        <begin position="201"/>
        <end position="281"/>
    </location>
</feature>
<evidence type="ECO:0000256" key="2">
    <source>
        <dbReference type="SAM" id="MobiDB-lite"/>
    </source>
</evidence>
<feature type="compositionally biased region" description="Polar residues" evidence="2">
    <location>
        <begin position="214"/>
        <end position="226"/>
    </location>
</feature>
<dbReference type="GO" id="GO:0003676">
    <property type="term" value="F:nucleic acid binding"/>
    <property type="evidence" value="ECO:0007669"/>
    <property type="project" value="InterPro"/>
</dbReference>
<keyword evidence="1" id="KW-0479">Metal-binding</keyword>
<keyword evidence="1" id="KW-0862">Zinc</keyword>
<dbReference type="PROSITE" id="PS50158">
    <property type="entry name" value="ZF_CCHC"/>
    <property type="match status" value="1"/>
</dbReference>
<dbReference type="InterPro" id="IPR001878">
    <property type="entry name" value="Znf_CCHC"/>
</dbReference>
<evidence type="ECO:0000259" key="3">
    <source>
        <dbReference type="PROSITE" id="PS50158"/>
    </source>
</evidence>
<gene>
    <name evidence="4" type="ORF">HF086_006396</name>
</gene>
<dbReference type="Proteomes" id="UP000814243">
    <property type="component" value="Unassembled WGS sequence"/>
</dbReference>
<dbReference type="SMART" id="SM00343">
    <property type="entry name" value="ZnF_C2HC"/>
    <property type="match status" value="1"/>
</dbReference>